<reference evidence="2" key="1">
    <citation type="submission" date="2021-01" db="EMBL/GenBank/DDBJ databases">
        <authorList>
            <person name="Corre E."/>
            <person name="Pelletier E."/>
            <person name="Niang G."/>
            <person name="Scheremetjew M."/>
            <person name="Finn R."/>
            <person name="Kale V."/>
            <person name="Holt S."/>
            <person name="Cochrane G."/>
            <person name="Meng A."/>
            <person name="Brown T."/>
            <person name="Cohen L."/>
        </authorList>
    </citation>
    <scope>NUCLEOTIDE SEQUENCE</scope>
    <source>
        <strain evidence="2">MM31A-1</strain>
    </source>
</reference>
<evidence type="ECO:0000313" key="2">
    <source>
        <dbReference type="EMBL" id="CAE0465690.1"/>
    </source>
</evidence>
<feature type="compositionally biased region" description="Basic and acidic residues" evidence="1">
    <location>
        <begin position="17"/>
        <end position="35"/>
    </location>
</feature>
<feature type="region of interest" description="Disordered" evidence="1">
    <location>
        <begin position="1"/>
        <end position="46"/>
    </location>
</feature>
<proteinExistence type="predicted"/>
<evidence type="ECO:0000256" key="1">
    <source>
        <dbReference type="SAM" id="MobiDB-lite"/>
    </source>
</evidence>
<sequence>MSQQAQSQQQNANYPNHLKDQEDLQQVPREDDHFCRRQRQHPLSNQRYMHMFQRDQISLTQSQSITRCREQQLEQQHTRTTDQNRQLFGWQEGHITQHVIDVQQRYIQTDASNREKDETSQVDQ</sequence>
<feature type="compositionally biased region" description="Low complexity" evidence="1">
    <location>
        <begin position="1"/>
        <end position="13"/>
    </location>
</feature>
<gene>
    <name evidence="2" type="ORF">CDEB00056_LOCUS10531</name>
</gene>
<name>A0A7S3Q518_9STRA</name>
<dbReference type="AlphaFoldDB" id="A0A7S3Q518"/>
<organism evidence="2">
    <name type="scientific">Chaetoceros debilis</name>
    <dbReference type="NCBI Taxonomy" id="122233"/>
    <lineage>
        <taxon>Eukaryota</taxon>
        <taxon>Sar</taxon>
        <taxon>Stramenopiles</taxon>
        <taxon>Ochrophyta</taxon>
        <taxon>Bacillariophyta</taxon>
        <taxon>Coscinodiscophyceae</taxon>
        <taxon>Chaetocerotophycidae</taxon>
        <taxon>Chaetocerotales</taxon>
        <taxon>Chaetocerotaceae</taxon>
        <taxon>Chaetoceros</taxon>
    </lineage>
</organism>
<dbReference type="EMBL" id="HBIO01013564">
    <property type="protein sequence ID" value="CAE0465690.1"/>
    <property type="molecule type" value="Transcribed_RNA"/>
</dbReference>
<accession>A0A7S3Q518</accession>
<protein>
    <submittedName>
        <fullName evidence="2">Uncharacterized protein</fullName>
    </submittedName>
</protein>